<protein>
    <submittedName>
        <fullName evidence="3">8cb567b0-8546-4533-a25f-42271a8511d6</fullName>
    </submittedName>
</protein>
<dbReference type="AlphaFoldDB" id="A0A446BGZ0"/>
<feature type="transmembrane region" description="Helical" evidence="2">
    <location>
        <begin position="233"/>
        <end position="256"/>
    </location>
</feature>
<proteinExistence type="predicted"/>
<keyword evidence="2" id="KW-1133">Transmembrane helix</keyword>
<gene>
    <name evidence="3" type="ORF">TT172_LOCUS4148</name>
</gene>
<organism evidence="3 4">
    <name type="scientific">Thermothielavioides terrestris</name>
    <dbReference type="NCBI Taxonomy" id="2587410"/>
    <lineage>
        <taxon>Eukaryota</taxon>
        <taxon>Fungi</taxon>
        <taxon>Dikarya</taxon>
        <taxon>Ascomycota</taxon>
        <taxon>Pezizomycotina</taxon>
        <taxon>Sordariomycetes</taxon>
        <taxon>Sordariomycetidae</taxon>
        <taxon>Sordariales</taxon>
        <taxon>Chaetomiaceae</taxon>
        <taxon>Thermothielavioides</taxon>
    </lineage>
</organism>
<evidence type="ECO:0000256" key="2">
    <source>
        <dbReference type="SAM" id="Phobius"/>
    </source>
</evidence>
<keyword evidence="2" id="KW-0812">Transmembrane</keyword>
<evidence type="ECO:0000256" key="1">
    <source>
        <dbReference type="SAM" id="MobiDB-lite"/>
    </source>
</evidence>
<evidence type="ECO:0000313" key="4">
    <source>
        <dbReference type="Proteomes" id="UP000289323"/>
    </source>
</evidence>
<dbReference type="EMBL" id="OUUZ01000008">
    <property type="protein sequence ID" value="SPQ21729.1"/>
    <property type="molecule type" value="Genomic_DNA"/>
</dbReference>
<feature type="region of interest" description="Disordered" evidence="1">
    <location>
        <begin position="367"/>
        <end position="449"/>
    </location>
</feature>
<keyword evidence="2" id="KW-0472">Membrane</keyword>
<feature type="region of interest" description="Disordered" evidence="1">
    <location>
        <begin position="274"/>
        <end position="296"/>
    </location>
</feature>
<name>A0A446BGZ0_9PEZI</name>
<reference evidence="3 4" key="1">
    <citation type="submission" date="2018-04" db="EMBL/GenBank/DDBJ databases">
        <authorList>
            <person name="Huttner S."/>
            <person name="Dainat J."/>
        </authorList>
    </citation>
    <scope>NUCLEOTIDE SEQUENCE [LARGE SCALE GENOMIC DNA]</scope>
</reference>
<accession>A0A446BGZ0</accession>
<feature type="compositionally biased region" description="Basic residues" evidence="1">
    <location>
        <begin position="30"/>
        <end position="50"/>
    </location>
</feature>
<dbReference type="Proteomes" id="UP000289323">
    <property type="component" value="Unassembled WGS sequence"/>
</dbReference>
<evidence type="ECO:0000313" key="3">
    <source>
        <dbReference type="EMBL" id="SPQ21729.1"/>
    </source>
</evidence>
<sequence length="449" mass="47667">MTNQGGEASGSSLFQARSTRHDDNHELNHNHNHLHQHQHQHHHLHPHQRRRLLHHVEADSASPHIRSPSDEKTLHNREAVVIVQTVSVINYIDASGVVTSVETVRSPDPVPVAQTTLDLPAVVTAGLSVLGNLVPSVSLSGLLPGPSDGAPSATSSVQSETASSSLSASSMTLTSAPLSSSTNFVALWQPNVATFLELHTDFVLSFHLRFYYDREQQFSVDFYNGLTPETRNAVVGGVVGSVAGLALIALIFLYLLKWKKQRGQGIMLLGDSNSSARGGGVSSPDPAMPRSGTGMAERSGPFAIPSALAKLTGGRRAIDAPPGPPVQEKGFYRVSGRKLISVLESGGDGYTDPHDSVGSATSYYRDSQSFVDGSKRPPLQLGSPMRPVSGVPIFRDGPQRTPVHEEGPRPGGPQSSASPGSLPLADAPGRSFASRDSPRGSGSRFTEHA</sequence>
<feature type="compositionally biased region" description="Low complexity" evidence="1">
    <location>
        <begin position="412"/>
        <end position="421"/>
    </location>
</feature>
<feature type="region of interest" description="Disordered" evidence="1">
    <location>
        <begin position="23"/>
        <end position="50"/>
    </location>
</feature>